<dbReference type="OrthoDB" id="5337294at2"/>
<evidence type="ECO:0000256" key="1">
    <source>
        <dbReference type="ARBA" id="ARBA00004571"/>
    </source>
</evidence>
<gene>
    <name evidence="14" type="ORF">FCU45_08415</name>
</gene>
<evidence type="ECO:0000256" key="6">
    <source>
        <dbReference type="ARBA" id="ARBA00023077"/>
    </source>
</evidence>
<evidence type="ECO:0000256" key="10">
    <source>
        <dbReference type="RuleBase" id="RU003357"/>
    </source>
</evidence>
<dbReference type="PANTHER" id="PTHR30069">
    <property type="entry name" value="TONB-DEPENDENT OUTER MEMBRANE RECEPTOR"/>
    <property type="match status" value="1"/>
</dbReference>
<accession>A0A4U2Z5B1</accession>
<dbReference type="Gene3D" id="2.170.130.10">
    <property type="entry name" value="TonB-dependent receptor, plug domain"/>
    <property type="match status" value="1"/>
</dbReference>
<dbReference type="EMBL" id="SZPX01000006">
    <property type="protein sequence ID" value="TKI68975.1"/>
    <property type="molecule type" value="Genomic_DNA"/>
</dbReference>
<dbReference type="Proteomes" id="UP000309561">
    <property type="component" value="Unassembled WGS sequence"/>
</dbReference>
<dbReference type="Pfam" id="PF07715">
    <property type="entry name" value="Plug"/>
    <property type="match status" value="1"/>
</dbReference>
<dbReference type="Pfam" id="PF00593">
    <property type="entry name" value="TonB_dep_Rec_b-barrel"/>
    <property type="match status" value="1"/>
</dbReference>
<dbReference type="InterPro" id="IPR037066">
    <property type="entry name" value="Plug_dom_sf"/>
</dbReference>
<feature type="chain" id="PRO_5020569148" evidence="11">
    <location>
        <begin position="17"/>
        <end position="623"/>
    </location>
</feature>
<dbReference type="SUPFAM" id="SSF56935">
    <property type="entry name" value="Porins"/>
    <property type="match status" value="1"/>
</dbReference>
<keyword evidence="5 11" id="KW-0732">Signal</keyword>
<evidence type="ECO:0000256" key="3">
    <source>
        <dbReference type="ARBA" id="ARBA00022452"/>
    </source>
</evidence>
<organism evidence="14 15">
    <name type="scientific">Sulfurimonas crateris</name>
    <dbReference type="NCBI Taxonomy" id="2574727"/>
    <lineage>
        <taxon>Bacteria</taxon>
        <taxon>Pseudomonadati</taxon>
        <taxon>Campylobacterota</taxon>
        <taxon>Epsilonproteobacteria</taxon>
        <taxon>Campylobacterales</taxon>
        <taxon>Sulfurimonadaceae</taxon>
        <taxon>Sulfurimonas</taxon>
    </lineage>
</organism>
<dbReference type="InterPro" id="IPR039426">
    <property type="entry name" value="TonB-dep_rcpt-like"/>
</dbReference>
<protein>
    <submittedName>
        <fullName evidence="14">TonB-dependent receptor</fullName>
    </submittedName>
</protein>
<feature type="domain" description="TonB-dependent receptor plug" evidence="13">
    <location>
        <begin position="39"/>
        <end position="140"/>
    </location>
</feature>
<keyword evidence="6 10" id="KW-0798">TonB box</keyword>
<comment type="similarity">
    <text evidence="10">Belongs to the TonB-dependent receptor family.</text>
</comment>
<dbReference type="RefSeq" id="WP_137014245.1">
    <property type="nucleotide sequence ID" value="NZ_SZPX01000006.1"/>
</dbReference>
<dbReference type="PANTHER" id="PTHR30069:SF29">
    <property type="entry name" value="HEMOGLOBIN AND HEMOGLOBIN-HAPTOGLOBIN-BINDING PROTEIN 1-RELATED"/>
    <property type="match status" value="1"/>
</dbReference>
<dbReference type="GO" id="GO:0009279">
    <property type="term" value="C:cell outer membrane"/>
    <property type="evidence" value="ECO:0007669"/>
    <property type="project" value="UniProtKB-SubCell"/>
</dbReference>
<evidence type="ECO:0000256" key="8">
    <source>
        <dbReference type="ARBA" id="ARBA00023170"/>
    </source>
</evidence>
<feature type="domain" description="TonB-dependent receptor-like beta-barrel" evidence="12">
    <location>
        <begin position="208"/>
        <end position="495"/>
    </location>
</feature>
<keyword evidence="9" id="KW-0998">Cell outer membrane</keyword>
<evidence type="ECO:0000256" key="9">
    <source>
        <dbReference type="ARBA" id="ARBA00023237"/>
    </source>
</evidence>
<dbReference type="AlphaFoldDB" id="A0A4U2Z5B1"/>
<evidence type="ECO:0000256" key="7">
    <source>
        <dbReference type="ARBA" id="ARBA00023136"/>
    </source>
</evidence>
<keyword evidence="4" id="KW-0812">Transmembrane</keyword>
<dbReference type="GO" id="GO:0044718">
    <property type="term" value="P:siderophore transmembrane transport"/>
    <property type="evidence" value="ECO:0007669"/>
    <property type="project" value="TreeGrafter"/>
</dbReference>
<keyword evidence="8 14" id="KW-0675">Receptor</keyword>
<evidence type="ECO:0000256" key="4">
    <source>
        <dbReference type="ARBA" id="ARBA00022692"/>
    </source>
</evidence>
<keyword evidence="3" id="KW-1134">Transmembrane beta strand</keyword>
<reference evidence="14 15" key="1">
    <citation type="submission" date="2019-04" db="EMBL/GenBank/DDBJ databases">
        <title>Sulfurimonas crateris sp. nov. a facultative anaerobic sulfur-oxidizing chemolithautotrophic bacterium isolated from a terrestrial mud vulcano.</title>
        <authorList>
            <person name="Ratnikova N.M."/>
            <person name="Slobodkin A.I."/>
            <person name="Merkel A.Y."/>
            <person name="Novikov A."/>
            <person name="Bonch-Osmolovskaya E.A."/>
            <person name="Slobodkina G.B."/>
        </authorList>
    </citation>
    <scope>NUCLEOTIDE SEQUENCE [LARGE SCALE GENOMIC DNA]</scope>
    <source>
        <strain evidence="14 15">SN118</strain>
    </source>
</reference>
<evidence type="ECO:0000313" key="14">
    <source>
        <dbReference type="EMBL" id="TKI68975.1"/>
    </source>
</evidence>
<evidence type="ECO:0000259" key="12">
    <source>
        <dbReference type="Pfam" id="PF00593"/>
    </source>
</evidence>
<dbReference type="InterPro" id="IPR000531">
    <property type="entry name" value="Beta-barrel_TonB"/>
</dbReference>
<proteinExistence type="inferred from homology"/>
<dbReference type="InterPro" id="IPR012910">
    <property type="entry name" value="Plug_dom"/>
</dbReference>
<evidence type="ECO:0000256" key="5">
    <source>
        <dbReference type="ARBA" id="ARBA00022729"/>
    </source>
</evidence>
<dbReference type="Gene3D" id="2.40.170.20">
    <property type="entry name" value="TonB-dependent receptor, beta-barrel domain"/>
    <property type="match status" value="1"/>
</dbReference>
<comment type="caution">
    <text evidence="14">The sequence shown here is derived from an EMBL/GenBank/DDBJ whole genome shotgun (WGS) entry which is preliminary data.</text>
</comment>
<keyword evidence="2" id="KW-0813">Transport</keyword>
<evidence type="ECO:0000256" key="11">
    <source>
        <dbReference type="SAM" id="SignalP"/>
    </source>
</evidence>
<feature type="signal peptide" evidence="11">
    <location>
        <begin position="1"/>
        <end position="16"/>
    </location>
</feature>
<dbReference type="InterPro" id="IPR036942">
    <property type="entry name" value="Beta-barrel_TonB_sf"/>
</dbReference>
<evidence type="ECO:0000256" key="2">
    <source>
        <dbReference type="ARBA" id="ARBA00022448"/>
    </source>
</evidence>
<dbReference type="GO" id="GO:0015344">
    <property type="term" value="F:siderophore uptake transmembrane transporter activity"/>
    <property type="evidence" value="ECO:0007669"/>
    <property type="project" value="TreeGrafter"/>
</dbReference>
<evidence type="ECO:0000313" key="15">
    <source>
        <dbReference type="Proteomes" id="UP000309561"/>
    </source>
</evidence>
<sequence>MHIVVFFLLFSTFLYAQDTNLDELLSQYREASELSYETKQEKSGNTTVFSRSDLDKMQAYTLNDVFKTLKMFTLKNSSFGPTALVKSPYSGQSMSSVKIYINSYEVTSITSGTGIAQFGQMGLNFIDHIEVYQASNAISFHGEPGNMVIKLYTKDPSRENATVAQGSIDSNGGSRGQIIDAQNFDDYSYLANIDVSGNRFDKERNANNKELSRDSSRGQLYVNFAKKDDYLIEGGVSREKSDIFNGFNAISSGIEGGDITSTYSYLQFTKNLPSQTELIISGTYEEIDIQNSDTFGIPLFDGSSSTNLNVATGSYAYDILLRKRHSYNDHNFLFGAEAKLKTFFLDSIQSNDIEKSYQLGPKQLDIYMLFAEDSYDINDDHQITLGAKADYYDNHLTEADTEYILRLAYLAKISEEFSLKSFIQKGYIYPIFSQTTFSPVATPNPNLKASKNRVMKVEVEYKKEKLTLTLGTGVSKSKDGIIFNRALGTYVNNNGNSDFSQFFLTLDYRFDAENKLIAEYFRAYKDNYSFTSDRGALVQLYSTFGKFDLYNELIYRSSYVGADGVYMDAGYDYTAGAIYHYNKHVNLKLKGENIFDKAIETSIDGAKIPALQRRGILTLEYIF</sequence>
<name>A0A4U2Z5B1_9BACT</name>
<keyword evidence="7 10" id="KW-0472">Membrane</keyword>
<comment type="subcellular location">
    <subcellularLocation>
        <location evidence="1">Cell outer membrane</location>
        <topology evidence="1">Multi-pass membrane protein</topology>
    </subcellularLocation>
</comment>
<keyword evidence="15" id="KW-1185">Reference proteome</keyword>
<evidence type="ECO:0000259" key="13">
    <source>
        <dbReference type="Pfam" id="PF07715"/>
    </source>
</evidence>